<dbReference type="InterPro" id="IPR029063">
    <property type="entry name" value="SAM-dependent_MTases_sf"/>
</dbReference>
<name>A0A423PUA1_9GAMM</name>
<comment type="caution">
    <text evidence="1">The sequence shown here is derived from an EMBL/GenBank/DDBJ whole genome shotgun (WGS) entry which is preliminary data.</text>
</comment>
<dbReference type="RefSeq" id="WP_123630289.1">
    <property type="nucleotide sequence ID" value="NZ_AYKH01000005.1"/>
</dbReference>
<dbReference type="CDD" id="cd02440">
    <property type="entry name" value="AdoMet_MTases"/>
    <property type="match status" value="1"/>
</dbReference>
<protein>
    <submittedName>
        <fullName evidence="1">Methionine biosynthesis protein MetW</fullName>
    </submittedName>
</protein>
<evidence type="ECO:0000313" key="2">
    <source>
        <dbReference type="Proteomes" id="UP000283993"/>
    </source>
</evidence>
<evidence type="ECO:0000313" key="1">
    <source>
        <dbReference type="EMBL" id="ROO29185.1"/>
    </source>
</evidence>
<dbReference type="AlphaFoldDB" id="A0A423PUA1"/>
<proteinExistence type="predicted"/>
<dbReference type="Gene3D" id="3.40.50.150">
    <property type="entry name" value="Vaccinia Virus protein VP39"/>
    <property type="match status" value="1"/>
</dbReference>
<sequence length="211" mass="23496">MSVPAAPTRAELRPELALISDWIAPETRVLDLGCGDGTLLAHLHAARNVAGYGLEIDADNVIACVAAGVNVLQMDLDDGLSQFESKSFDYVVMSSALQEVMRPDLLIGEMLRIGRESIVTFPNFGHWRPRASLGLRGLMPVSRTLPNRWYDTPNIHLCTVRDFEALCRDKQVEIVRRHVVNHAHQSNVMMRTFPNLLGEIALYQLRGHDTG</sequence>
<dbReference type="NCBIfam" id="TIGR02081">
    <property type="entry name" value="metW"/>
    <property type="match status" value="1"/>
</dbReference>
<dbReference type="SUPFAM" id="SSF53335">
    <property type="entry name" value="S-adenosyl-L-methionine-dependent methyltransferases"/>
    <property type="match status" value="1"/>
</dbReference>
<keyword evidence="2" id="KW-1185">Reference proteome</keyword>
<dbReference type="Proteomes" id="UP000283993">
    <property type="component" value="Unassembled WGS sequence"/>
</dbReference>
<organism evidence="1 2">
    <name type="scientific">Salinisphaera orenii MK-B5</name>
    <dbReference type="NCBI Taxonomy" id="856730"/>
    <lineage>
        <taxon>Bacteria</taxon>
        <taxon>Pseudomonadati</taxon>
        <taxon>Pseudomonadota</taxon>
        <taxon>Gammaproteobacteria</taxon>
        <taxon>Salinisphaerales</taxon>
        <taxon>Salinisphaeraceae</taxon>
        <taxon>Salinisphaera</taxon>
    </lineage>
</organism>
<dbReference type="EMBL" id="AYKH01000005">
    <property type="protein sequence ID" value="ROO29185.1"/>
    <property type="molecule type" value="Genomic_DNA"/>
</dbReference>
<accession>A0A423PUA1</accession>
<gene>
    <name evidence="1" type="ORF">SAOR_03770</name>
</gene>
<dbReference type="InterPro" id="IPR010743">
    <property type="entry name" value="Methionine_synth_MetW"/>
</dbReference>
<dbReference type="Pfam" id="PF07021">
    <property type="entry name" value="MetW"/>
    <property type="match status" value="1"/>
</dbReference>
<reference evidence="1 2" key="1">
    <citation type="submission" date="2013-10" db="EMBL/GenBank/DDBJ databases">
        <title>Salinisphaera orenii MK-B5 Genome Sequencing.</title>
        <authorList>
            <person name="Lai Q."/>
            <person name="Li C."/>
            <person name="Shao Z."/>
        </authorList>
    </citation>
    <scope>NUCLEOTIDE SEQUENCE [LARGE SCALE GENOMIC DNA]</scope>
    <source>
        <strain evidence="1 2">MK-B5</strain>
    </source>
</reference>